<dbReference type="Proteomes" id="UP001202328">
    <property type="component" value="Unassembled WGS sequence"/>
</dbReference>
<dbReference type="InterPro" id="IPR040079">
    <property type="entry name" value="Glutathione_S-Trfase"/>
</dbReference>
<dbReference type="PROSITE" id="PS50404">
    <property type="entry name" value="GST_NTER"/>
    <property type="match status" value="1"/>
</dbReference>
<feature type="domain" description="GST N-terminal" evidence="5">
    <location>
        <begin position="1"/>
        <end position="82"/>
    </location>
</feature>
<evidence type="ECO:0000313" key="8">
    <source>
        <dbReference type="Proteomes" id="UP001202328"/>
    </source>
</evidence>
<dbReference type="FunFam" id="3.40.30.10:FF:000016">
    <property type="entry name" value="Glutathione S-transferase F2"/>
    <property type="match status" value="1"/>
</dbReference>
<dbReference type="SUPFAM" id="SSF47616">
    <property type="entry name" value="GST C-terminal domain-like"/>
    <property type="match status" value="1"/>
</dbReference>
<dbReference type="FunFam" id="1.20.1050.10:FF:000004">
    <property type="entry name" value="Glutathione S-transferase F2"/>
    <property type="match status" value="1"/>
</dbReference>
<dbReference type="GO" id="GO:0004364">
    <property type="term" value="F:glutathione transferase activity"/>
    <property type="evidence" value="ECO:0007669"/>
    <property type="project" value="UniProtKB-EC"/>
</dbReference>
<evidence type="ECO:0000256" key="2">
    <source>
        <dbReference type="ARBA" id="ARBA00012452"/>
    </source>
</evidence>
<evidence type="ECO:0000259" key="6">
    <source>
        <dbReference type="PROSITE" id="PS50405"/>
    </source>
</evidence>
<dbReference type="EC" id="2.5.1.18" evidence="2"/>
<organism evidence="7 8">
    <name type="scientific">Papaver atlanticum</name>
    <dbReference type="NCBI Taxonomy" id="357466"/>
    <lineage>
        <taxon>Eukaryota</taxon>
        <taxon>Viridiplantae</taxon>
        <taxon>Streptophyta</taxon>
        <taxon>Embryophyta</taxon>
        <taxon>Tracheophyta</taxon>
        <taxon>Spermatophyta</taxon>
        <taxon>Magnoliopsida</taxon>
        <taxon>Ranunculales</taxon>
        <taxon>Papaveraceae</taxon>
        <taxon>Papaveroideae</taxon>
        <taxon>Papaver</taxon>
    </lineage>
</organism>
<dbReference type="PROSITE" id="PS50405">
    <property type="entry name" value="GST_CTER"/>
    <property type="match status" value="1"/>
</dbReference>
<comment type="caution">
    <text evidence="7">The sequence shown here is derived from an EMBL/GenBank/DDBJ whole genome shotgun (WGS) entry which is preliminary data.</text>
</comment>
<name>A0AAD4XYP9_9MAGN</name>
<dbReference type="SFLD" id="SFLDG00358">
    <property type="entry name" value="Main_(cytGST)"/>
    <property type="match status" value="1"/>
</dbReference>
<dbReference type="CDD" id="cd03187">
    <property type="entry name" value="GST_C_Phi"/>
    <property type="match status" value="1"/>
</dbReference>
<dbReference type="InterPro" id="IPR004046">
    <property type="entry name" value="GST_C"/>
</dbReference>
<comment type="catalytic activity">
    <reaction evidence="4">
        <text>RX + glutathione = an S-substituted glutathione + a halide anion + H(+)</text>
        <dbReference type="Rhea" id="RHEA:16437"/>
        <dbReference type="ChEBI" id="CHEBI:15378"/>
        <dbReference type="ChEBI" id="CHEBI:16042"/>
        <dbReference type="ChEBI" id="CHEBI:17792"/>
        <dbReference type="ChEBI" id="CHEBI:57925"/>
        <dbReference type="ChEBI" id="CHEBI:90779"/>
        <dbReference type="EC" id="2.5.1.18"/>
    </reaction>
</comment>
<dbReference type="InterPro" id="IPR004045">
    <property type="entry name" value="Glutathione_S-Trfase_N"/>
</dbReference>
<protein>
    <recommendedName>
        <fullName evidence="2">glutathione transferase</fullName>
        <ecNumber evidence="2">2.5.1.18</ecNumber>
    </recommendedName>
</protein>
<dbReference type="SFLD" id="SFLDG01154">
    <property type="entry name" value="Main.5:_Phi-like"/>
    <property type="match status" value="1"/>
</dbReference>
<dbReference type="GO" id="GO:0009636">
    <property type="term" value="P:response to toxic substance"/>
    <property type="evidence" value="ECO:0007669"/>
    <property type="project" value="UniProtKB-ARBA"/>
</dbReference>
<evidence type="ECO:0000259" key="5">
    <source>
        <dbReference type="PROSITE" id="PS50404"/>
    </source>
</evidence>
<evidence type="ECO:0000313" key="7">
    <source>
        <dbReference type="EMBL" id="KAI3959782.1"/>
    </source>
</evidence>
<evidence type="ECO:0000256" key="4">
    <source>
        <dbReference type="ARBA" id="ARBA00047960"/>
    </source>
</evidence>
<dbReference type="GO" id="GO:0043295">
    <property type="term" value="F:glutathione binding"/>
    <property type="evidence" value="ECO:0007669"/>
    <property type="project" value="TreeGrafter"/>
</dbReference>
<evidence type="ECO:0000256" key="3">
    <source>
        <dbReference type="ARBA" id="ARBA00022679"/>
    </source>
</evidence>
<sequence>MGLKLYGFPMSTPTACIMTCLAEKELEYELVPVDLSKGEHKSPTHLAKNPFGQIPVLEDASVTLFESRAITRYIAHKYKSGADLSRHDNVEAAAMVGVWVEVESQQFSPPINTIIFEKFIKPLFLGQTADESIINENLVKLGTVLDVYEARLSNSKYLACDSFTLADLHHLPFIHYLFKTPHSNVITSRPHVHAWWEDISTRPSFVKVAEQMDTKACMNC</sequence>
<dbReference type="InterPro" id="IPR010987">
    <property type="entry name" value="Glutathione-S-Trfase_C-like"/>
</dbReference>
<dbReference type="InterPro" id="IPR034347">
    <property type="entry name" value="GST_Phi_C"/>
</dbReference>
<keyword evidence="3" id="KW-0808">Transferase</keyword>
<dbReference type="PANTHER" id="PTHR43900:SF72">
    <property type="entry name" value="GLUTATHIONE S-TRANSFERASE F13"/>
    <property type="match status" value="1"/>
</dbReference>
<dbReference type="Pfam" id="PF02798">
    <property type="entry name" value="GST_N"/>
    <property type="match status" value="1"/>
</dbReference>
<dbReference type="PANTHER" id="PTHR43900">
    <property type="entry name" value="GLUTATHIONE S-TRANSFERASE RHO"/>
    <property type="match status" value="1"/>
</dbReference>
<dbReference type="GO" id="GO:0005737">
    <property type="term" value="C:cytoplasm"/>
    <property type="evidence" value="ECO:0007669"/>
    <property type="project" value="TreeGrafter"/>
</dbReference>
<dbReference type="InterPro" id="IPR036249">
    <property type="entry name" value="Thioredoxin-like_sf"/>
</dbReference>
<dbReference type="Gene3D" id="3.40.30.10">
    <property type="entry name" value="Glutaredoxin"/>
    <property type="match status" value="1"/>
</dbReference>
<dbReference type="SUPFAM" id="SSF52833">
    <property type="entry name" value="Thioredoxin-like"/>
    <property type="match status" value="1"/>
</dbReference>
<dbReference type="GO" id="GO:0006749">
    <property type="term" value="P:glutathione metabolic process"/>
    <property type="evidence" value="ECO:0007669"/>
    <property type="project" value="TreeGrafter"/>
</dbReference>
<keyword evidence="8" id="KW-1185">Reference proteome</keyword>
<proteinExistence type="inferred from homology"/>
<gene>
    <name evidence="7" type="ORF">MKW98_029819</name>
</gene>
<dbReference type="Gene3D" id="1.20.1050.10">
    <property type="match status" value="1"/>
</dbReference>
<comment type="similarity">
    <text evidence="1">Belongs to the GST superfamily. Phi family.</text>
</comment>
<feature type="domain" description="GST C-terminal" evidence="6">
    <location>
        <begin position="89"/>
        <end position="216"/>
    </location>
</feature>
<dbReference type="Pfam" id="PF00043">
    <property type="entry name" value="GST_C"/>
    <property type="match status" value="1"/>
</dbReference>
<dbReference type="SFLD" id="SFLDS00019">
    <property type="entry name" value="Glutathione_Transferase_(cytos"/>
    <property type="match status" value="1"/>
</dbReference>
<dbReference type="EMBL" id="JAJJMB010000969">
    <property type="protein sequence ID" value="KAI3959782.1"/>
    <property type="molecule type" value="Genomic_DNA"/>
</dbReference>
<dbReference type="CDD" id="cd03053">
    <property type="entry name" value="GST_N_Phi"/>
    <property type="match status" value="1"/>
</dbReference>
<reference evidence="7" key="1">
    <citation type="submission" date="2022-04" db="EMBL/GenBank/DDBJ databases">
        <title>A functionally conserved STORR gene fusion in Papaver species that diverged 16.8 million years ago.</title>
        <authorList>
            <person name="Catania T."/>
        </authorList>
    </citation>
    <scope>NUCLEOTIDE SEQUENCE</scope>
    <source>
        <strain evidence="7">S-188037</strain>
    </source>
</reference>
<accession>A0AAD4XYP9</accession>
<dbReference type="AlphaFoldDB" id="A0AAD4XYP9"/>
<evidence type="ECO:0000256" key="1">
    <source>
        <dbReference type="ARBA" id="ARBA00010128"/>
    </source>
</evidence>
<dbReference type="InterPro" id="IPR036282">
    <property type="entry name" value="Glutathione-S-Trfase_C_sf"/>
</dbReference>